<evidence type="ECO:0000313" key="2">
    <source>
        <dbReference type="EMBL" id="MBR0657601.1"/>
    </source>
</evidence>
<evidence type="ECO:0000259" key="1">
    <source>
        <dbReference type="Pfam" id="PF08241"/>
    </source>
</evidence>
<dbReference type="InterPro" id="IPR029063">
    <property type="entry name" value="SAM-dependent_MTases_sf"/>
</dbReference>
<comment type="caution">
    <text evidence="2">The sequence shown here is derived from an EMBL/GenBank/DDBJ whole genome shotgun (WGS) entry which is preliminary data.</text>
</comment>
<evidence type="ECO:0000313" key="3">
    <source>
        <dbReference type="Proteomes" id="UP001196068"/>
    </source>
</evidence>
<keyword evidence="3" id="KW-1185">Reference proteome</keyword>
<dbReference type="EMBL" id="JAAEDH010000047">
    <property type="protein sequence ID" value="MBR0657601.1"/>
    <property type="molecule type" value="Genomic_DNA"/>
</dbReference>
<dbReference type="PANTHER" id="PTHR43861:SF1">
    <property type="entry name" value="TRANS-ACONITATE 2-METHYLTRANSFERASE"/>
    <property type="match status" value="1"/>
</dbReference>
<keyword evidence="2" id="KW-0808">Transferase</keyword>
<feature type="domain" description="Methyltransferase type 11" evidence="1">
    <location>
        <begin position="78"/>
        <end position="170"/>
    </location>
</feature>
<dbReference type="SUPFAM" id="SSF53335">
    <property type="entry name" value="S-adenosyl-L-methionine-dependent methyltransferases"/>
    <property type="match status" value="1"/>
</dbReference>
<dbReference type="AlphaFoldDB" id="A0AAF1K0J2"/>
<accession>A0AAF1K0J2</accession>
<proteinExistence type="predicted"/>
<organism evidence="2 3">
    <name type="scientific">Plastoroseomonas arctica</name>
    <dbReference type="NCBI Taxonomy" id="1509237"/>
    <lineage>
        <taxon>Bacteria</taxon>
        <taxon>Pseudomonadati</taxon>
        <taxon>Pseudomonadota</taxon>
        <taxon>Alphaproteobacteria</taxon>
        <taxon>Acetobacterales</taxon>
        <taxon>Acetobacteraceae</taxon>
        <taxon>Plastoroseomonas</taxon>
    </lineage>
</organism>
<protein>
    <submittedName>
        <fullName evidence="2">Methyltransferase domain-containing protein</fullName>
    </submittedName>
</protein>
<dbReference type="Gene3D" id="3.40.50.150">
    <property type="entry name" value="Vaccinia Virus protein VP39"/>
    <property type="match status" value="1"/>
</dbReference>
<dbReference type="Proteomes" id="UP001196068">
    <property type="component" value="Unassembled WGS sequence"/>
</dbReference>
<dbReference type="CDD" id="cd02440">
    <property type="entry name" value="AdoMet_MTases"/>
    <property type="match status" value="1"/>
</dbReference>
<reference evidence="2" key="2">
    <citation type="journal article" date="2021" name="Syst. Appl. Microbiol.">
        <title>Roseomonas hellenica sp. nov., isolated from roots of wild-growing Alkanna tinctoria.</title>
        <authorList>
            <person name="Rat A."/>
            <person name="Naranjo H.D."/>
            <person name="Lebbe L."/>
            <person name="Cnockaert M."/>
            <person name="Krigas N."/>
            <person name="Grigoriadou K."/>
            <person name="Maloupa E."/>
            <person name="Willems A."/>
        </authorList>
    </citation>
    <scope>NUCLEOTIDE SEQUENCE</scope>
    <source>
        <strain evidence="2">LMG 28251</strain>
    </source>
</reference>
<dbReference type="PANTHER" id="PTHR43861">
    <property type="entry name" value="TRANS-ACONITATE 2-METHYLTRANSFERASE-RELATED"/>
    <property type="match status" value="1"/>
</dbReference>
<sequence length="231" mass="23568">ARRAVAPPVAEQAQFLLAALGEGTAPGRAPAAYVRSLFDQFAPRFDGALAALGYATPAALSALVEAAGVAPARALDVLDLGCGTGLSGVALAPFARRLVGVDLSPRMLAEAGARGLYDTLAEADLLDWLPAQVAAFDLVFAADVLNYLGDLAPALAGIAGALRPGGWAAFSIETGSVAPYALGEGMRYRHAPAHVVALAEAAGLRVVAMRDVVLRQEKAVPVAGTLFLTAR</sequence>
<feature type="non-terminal residue" evidence="2">
    <location>
        <position position="1"/>
    </location>
</feature>
<reference evidence="2" key="1">
    <citation type="submission" date="2020-01" db="EMBL/GenBank/DDBJ databases">
        <authorList>
            <person name="Rat A."/>
        </authorList>
    </citation>
    <scope>NUCLEOTIDE SEQUENCE</scope>
    <source>
        <strain evidence="2">LMG 28251</strain>
    </source>
</reference>
<dbReference type="GO" id="GO:0032259">
    <property type="term" value="P:methylation"/>
    <property type="evidence" value="ECO:0007669"/>
    <property type="project" value="UniProtKB-KW"/>
</dbReference>
<keyword evidence="2" id="KW-0489">Methyltransferase</keyword>
<dbReference type="RefSeq" id="WP_211876460.1">
    <property type="nucleotide sequence ID" value="NZ_JAAEDH010000047.1"/>
</dbReference>
<gene>
    <name evidence="2" type="ORF">GXW79_21175</name>
</gene>
<name>A0AAF1K0J2_9PROT</name>
<dbReference type="Pfam" id="PF08241">
    <property type="entry name" value="Methyltransf_11"/>
    <property type="match status" value="1"/>
</dbReference>
<dbReference type="GO" id="GO:0008757">
    <property type="term" value="F:S-adenosylmethionine-dependent methyltransferase activity"/>
    <property type="evidence" value="ECO:0007669"/>
    <property type="project" value="InterPro"/>
</dbReference>
<dbReference type="InterPro" id="IPR013216">
    <property type="entry name" value="Methyltransf_11"/>
</dbReference>